<proteinExistence type="predicted"/>
<feature type="chain" id="PRO_5046398295" description="Lipoprotein" evidence="1">
    <location>
        <begin position="31"/>
        <end position="132"/>
    </location>
</feature>
<organism evidence="2 3">
    <name type="scientific">Undibacterium arcticum</name>
    <dbReference type="NCBI Taxonomy" id="1762892"/>
    <lineage>
        <taxon>Bacteria</taxon>
        <taxon>Pseudomonadati</taxon>
        <taxon>Pseudomonadota</taxon>
        <taxon>Betaproteobacteria</taxon>
        <taxon>Burkholderiales</taxon>
        <taxon>Oxalobacteraceae</taxon>
        <taxon>Undibacterium</taxon>
    </lineage>
</organism>
<feature type="signal peptide" evidence="1">
    <location>
        <begin position="1"/>
        <end position="30"/>
    </location>
</feature>
<evidence type="ECO:0000313" key="2">
    <source>
        <dbReference type="EMBL" id="MFC3108430.1"/>
    </source>
</evidence>
<protein>
    <recommendedName>
        <fullName evidence="4">Lipoprotein</fullName>
    </recommendedName>
</protein>
<dbReference type="RefSeq" id="WP_390327754.1">
    <property type="nucleotide sequence ID" value="NZ_JBHRTP010000031.1"/>
</dbReference>
<reference evidence="3" key="1">
    <citation type="journal article" date="2019" name="Int. J. Syst. Evol. Microbiol.">
        <title>The Global Catalogue of Microorganisms (GCM) 10K type strain sequencing project: providing services to taxonomists for standard genome sequencing and annotation.</title>
        <authorList>
            <consortium name="The Broad Institute Genomics Platform"/>
            <consortium name="The Broad Institute Genome Sequencing Center for Infectious Disease"/>
            <person name="Wu L."/>
            <person name="Ma J."/>
        </authorList>
    </citation>
    <scope>NUCLEOTIDE SEQUENCE [LARGE SCALE GENOMIC DNA]</scope>
    <source>
        <strain evidence="3">KCTC 42986</strain>
    </source>
</reference>
<name>A0ABV7F325_9BURK</name>
<gene>
    <name evidence="2" type="ORF">ACFOFO_10725</name>
</gene>
<dbReference type="EMBL" id="JBHRTP010000031">
    <property type="protein sequence ID" value="MFC3108430.1"/>
    <property type="molecule type" value="Genomic_DNA"/>
</dbReference>
<keyword evidence="1" id="KW-0732">Signal</keyword>
<accession>A0ABV7F325</accession>
<evidence type="ECO:0008006" key="4">
    <source>
        <dbReference type="Google" id="ProtNLM"/>
    </source>
</evidence>
<evidence type="ECO:0000256" key="1">
    <source>
        <dbReference type="SAM" id="SignalP"/>
    </source>
</evidence>
<sequence>MNHRLTCCAGRFGLCGLLPALLLGACQAVAVTPEKDALLLNPGIEAQQELRATVARLINHESVKLSDKDLTESSYLAVERVRLRDKNGELMQGRETEKPHTFHLVKQGDACWLVYVNTGQRSVLSKAQCREK</sequence>
<comment type="caution">
    <text evidence="2">The sequence shown here is derived from an EMBL/GenBank/DDBJ whole genome shotgun (WGS) entry which is preliminary data.</text>
</comment>
<evidence type="ECO:0000313" key="3">
    <source>
        <dbReference type="Proteomes" id="UP001595530"/>
    </source>
</evidence>
<dbReference type="Proteomes" id="UP001595530">
    <property type="component" value="Unassembled WGS sequence"/>
</dbReference>
<dbReference type="PROSITE" id="PS51257">
    <property type="entry name" value="PROKAR_LIPOPROTEIN"/>
    <property type="match status" value="1"/>
</dbReference>
<keyword evidence="3" id="KW-1185">Reference proteome</keyword>